<dbReference type="InterPro" id="IPR011009">
    <property type="entry name" value="Kinase-like_dom_sf"/>
</dbReference>
<reference evidence="2 3" key="1">
    <citation type="journal article" date="2015" name="Genome Biol. Evol.">
        <title>Comparative Genomics of Listeria Sensu Lato: Genus-Wide Differences in Evolutionary Dynamics and the Progressive Gain of Complex, Potentially Pathogenicity-Related Traits through Lateral Gene Transfer.</title>
        <authorList>
            <person name="Chiara M."/>
            <person name="Caruso M."/>
            <person name="D'Erchia A.M."/>
            <person name="Manzari C."/>
            <person name="Fraccalvieri R."/>
            <person name="Goffredo E."/>
            <person name="Latorre L."/>
            <person name="Miccolupo A."/>
            <person name="Padalino I."/>
            <person name="Santagada G."/>
            <person name="Chiocco D."/>
            <person name="Pesole G."/>
            <person name="Horner D.S."/>
            <person name="Parisi A."/>
        </authorList>
    </citation>
    <scope>NUCLEOTIDE SEQUENCE [LARGE SCALE GENOMIC DNA]</scope>
    <source>
        <strain evidence="2 3">1991</strain>
    </source>
</reference>
<name>A0A0J8GDP0_9LIST</name>
<dbReference type="PANTHER" id="PTHR40086:SF1">
    <property type="entry name" value="CELL CYCLE REGULATOR CCRZ"/>
    <property type="match status" value="1"/>
</dbReference>
<evidence type="ECO:0000259" key="1">
    <source>
        <dbReference type="Pfam" id="PF01636"/>
    </source>
</evidence>
<dbReference type="Proteomes" id="UP000052258">
    <property type="component" value="Unassembled WGS sequence"/>
</dbReference>
<dbReference type="EMBL" id="AZHO01000006">
    <property type="protein sequence ID" value="KMT60775.1"/>
    <property type="molecule type" value="Genomic_DNA"/>
</dbReference>
<evidence type="ECO:0000313" key="2">
    <source>
        <dbReference type="EMBL" id="KMT60775.1"/>
    </source>
</evidence>
<dbReference type="AlphaFoldDB" id="A0A0J8GDP0"/>
<keyword evidence="3" id="KW-1185">Reference proteome</keyword>
<organism evidence="2 3">
    <name type="scientific">Listeria fleischmannii 1991</name>
    <dbReference type="NCBI Taxonomy" id="1430899"/>
    <lineage>
        <taxon>Bacteria</taxon>
        <taxon>Bacillati</taxon>
        <taxon>Bacillota</taxon>
        <taxon>Bacilli</taxon>
        <taxon>Bacillales</taxon>
        <taxon>Listeriaceae</taxon>
        <taxon>Listeria</taxon>
    </lineage>
</organism>
<sequence length="258" mass="30219">MKEYFLGTEYEISSAGGETGQAFIATREDEKFFLKRNSSPFLAALSAENIVPKLVWTRRVENGDVITAQKWVDAHILNAREMSNARVAKLLSKIHRSKPLQQMLQKIENSTFSAEKLLHNLRLYEDEFGETEAEAFLYLEEYKNQILSFEHVVCHGDMNHNNWMVSQQDELYLVDWDSAMLADHTLDLSILLYQYIPRDEWERWLNEYGEAYSISLHQKLKWYGICQTLTRIYAEDTPLQERKKACQLLKVILDDNEV</sequence>
<protein>
    <recommendedName>
        <fullName evidence="1">Aminoglycoside phosphotransferase domain-containing protein</fullName>
    </recommendedName>
</protein>
<proteinExistence type="predicted"/>
<dbReference type="PANTHER" id="PTHR40086">
    <property type="entry name" value="PHOSPHOTRANSFERASE YTMP-RELATED"/>
    <property type="match status" value="1"/>
</dbReference>
<feature type="domain" description="Aminoglycoside phosphotransferase" evidence="1">
    <location>
        <begin position="26"/>
        <end position="223"/>
    </location>
</feature>
<dbReference type="RefSeq" id="WP_007472635.1">
    <property type="nucleotide sequence ID" value="NZ_KQ130610.1"/>
</dbReference>
<dbReference type="Gene3D" id="3.90.1200.10">
    <property type="match status" value="1"/>
</dbReference>
<dbReference type="InterPro" id="IPR002575">
    <property type="entry name" value="Aminoglycoside_PTrfase"/>
</dbReference>
<comment type="caution">
    <text evidence="2">The sequence shown here is derived from an EMBL/GenBank/DDBJ whole genome shotgun (WGS) entry which is preliminary data.</text>
</comment>
<evidence type="ECO:0000313" key="3">
    <source>
        <dbReference type="Proteomes" id="UP000052258"/>
    </source>
</evidence>
<dbReference type="InterPro" id="IPR052077">
    <property type="entry name" value="CcrZ_PhaseVar_Mediator"/>
</dbReference>
<dbReference type="OrthoDB" id="3171511at2"/>
<gene>
    <name evidence="2" type="ORF">X560_0466</name>
</gene>
<accession>A0A0J8GDP0</accession>
<dbReference type="Pfam" id="PF01636">
    <property type="entry name" value="APH"/>
    <property type="match status" value="1"/>
</dbReference>
<dbReference type="SUPFAM" id="SSF56112">
    <property type="entry name" value="Protein kinase-like (PK-like)"/>
    <property type="match status" value="1"/>
</dbReference>
<dbReference type="PATRIC" id="fig|1430899.3.peg.482"/>